<dbReference type="InterPro" id="IPR046947">
    <property type="entry name" value="LytR-like"/>
</dbReference>
<dbReference type="GO" id="GO:0003677">
    <property type="term" value="F:DNA binding"/>
    <property type="evidence" value="ECO:0007669"/>
    <property type="project" value="InterPro"/>
</dbReference>
<dbReference type="SMART" id="SM00448">
    <property type="entry name" value="REC"/>
    <property type="match status" value="1"/>
</dbReference>
<dbReference type="GO" id="GO:0000156">
    <property type="term" value="F:phosphorelay response regulator activity"/>
    <property type="evidence" value="ECO:0007669"/>
    <property type="project" value="InterPro"/>
</dbReference>
<name>A0A238YGQ5_9FLAO</name>
<dbReference type="InterPro" id="IPR007492">
    <property type="entry name" value="LytTR_DNA-bd_dom"/>
</dbReference>
<dbReference type="SMART" id="SM00850">
    <property type="entry name" value="LytTR"/>
    <property type="match status" value="1"/>
</dbReference>
<dbReference type="Proteomes" id="UP000198379">
    <property type="component" value="Unassembled WGS sequence"/>
</dbReference>
<feature type="domain" description="HTH LytTR-type" evidence="3">
    <location>
        <begin position="148"/>
        <end position="254"/>
    </location>
</feature>
<dbReference type="Gene3D" id="2.40.50.1020">
    <property type="entry name" value="LytTr DNA-binding domain"/>
    <property type="match status" value="1"/>
</dbReference>
<proteinExistence type="predicted"/>
<dbReference type="OrthoDB" id="2168082at2"/>
<dbReference type="InterPro" id="IPR001789">
    <property type="entry name" value="Sig_transdc_resp-reg_receiver"/>
</dbReference>
<dbReference type="RefSeq" id="WP_089370819.1">
    <property type="nucleotide sequence ID" value="NZ_BMEP01000001.1"/>
</dbReference>
<dbReference type="Pfam" id="PF04397">
    <property type="entry name" value="LytTR"/>
    <property type="match status" value="1"/>
</dbReference>
<evidence type="ECO:0000313" key="4">
    <source>
        <dbReference type="EMBL" id="SNR69911.1"/>
    </source>
</evidence>
<dbReference type="AlphaFoldDB" id="A0A238YGQ5"/>
<dbReference type="PROSITE" id="PS50110">
    <property type="entry name" value="RESPONSE_REGULATORY"/>
    <property type="match status" value="1"/>
</dbReference>
<keyword evidence="5" id="KW-1185">Reference proteome</keyword>
<evidence type="ECO:0000313" key="5">
    <source>
        <dbReference type="Proteomes" id="UP000198379"/>
    </source>
</evidence>
<organism evidence="4 5">
    <name type="scientific">Dokdonia pacifica</name>
    <dbReference type="NCBI Taxonomy" id="1627892"/>
    <lineage>
        <taxon>Bacteria</taxon>
        <taxon>Pseudomonadati</taxon>
        <taxon>Bacteroidota</taxon>
        <taxon>Flavobacteriia</taxon>
        <taxon>Flavobacteriales</taxon>
        <taxon>Flavobacteriaceae</taxon>
        <taxon>Dokdonia</taxon>
    </lineage>
</organism>
<evidence type="ECO:0000256" key="1">
    <source>
        <dbReference type="PROSITE-ProRule" id="PRU00169"/>
    </source>
</evidence>
<feature type="domain" description="Response regulatory" evidence="2">
    <location>
        <begin position="2"/>
        <end position="115"/>
    </location>
</feature>
<accession>A0A238YGQ5</accession>
<gene>
    <name evidence="4" type="ORF">SAMN06265376_10230</name>
</gene>
<dbReference type="Pfam" id="PF00072">
    <property type="entry name" value="Response_reg"/>
    <property type="match status" value="1"/>
</dbReference>
<sequence length="254" mass="29666">MNILILEDEIPAYEKLSEHLEIYFSEPYTFDWCRTIVEAKELLTHENKYDILFSDIELLDGISIELFKEIKIDCPIIFCTAYHKYLLDAFKSNGIAYILKPYAQEDISKALHKYNTLFNKTSDYQINDTILKYITSALSQDTHYKSRFIIKTPKGMHLLSTHDISYIEASGTFCKLVDDKGVSHLLSQSITSLNETLDPKQFFRINRSRIINISHIVRMDNYFKNRLLLQMRGSKEKMTTSSSVTAKFRIWLDS</sequence>
<dbReference type="PANTHER" id="PTHR37299:SF1">
    <property type="entry name" value="STAGE 0 SPORULATION PROTEIN A HOMOLOG"/>
    <property type="match status" value="1"/>
</dbReference>
<evidence type="ECO:0000259" key="2">
    <source>
        <dbReference type="PROSITE" id="PS50110"/>
    </source>
</evidence>
<dbReference type="EMBL" id="FZNY01000002">
    <property type="protein sequence ID" value="SNR69911.1"/>
    <property type="molecule type" value="Genomic_DNA"/>
</dbReference>
<feature type="modified residue" description="4-aspartylphosphate" evidence="1">
    <location>
        <position position="55"/>
    </location>
</feature>
<reference evidence="4 5" key="1">
    <citation type="submission" date="2017-06" db="EMBL/GenBank/DDBJ databases">
        <authorList>
            <person name="Kim H.J."/>
            <person name="Triplett B.A."/>
        </authorList>
    </citation>
    <scope>NUCLEOTIDE SEQUENCE [LARGE SCALE GENOMIC DNA]</scope>
    <source>
        <strain evidence="4 5">DSM 25597</strain>
    </source>
</reference>
<keyword evidence="1" id="KW-0597">Phosphoprotein</keyword>
<dbReference type="PANTHER" id="PTHR37299">
    <property type="entry name" value="TRANSCRIPTIONAL REGULATOR-RELATED"/>
    <property type="match status" value="1"/>
</dbReference>
<evidence type="ECO:0000259" key="3">
    <source>
        <dbReference type="PROSITE" id="PS50930"/>
    </source>
</evidence>
<protein>
    <submittedName>
        <fullName evidence="4">Two component transcriptional regulator, LytTR family</fullName>
    </submittedName>
</protein>
<dbReference type="PROSITE" id="PS50930">
    <property type="entry name" value="HTH_LYTTR"/>
    <property type="match status" value="1"/>
</dbReference>
<dbReference type="Gene3D" id="3.40.50.2300">
    <property type="match status" value="1"/>
</dbReference>
<dbReference type="SUPFAM" id="SSF52172">
    <property type="entry name" value="CheY-like"/>
    <property type="match status" value="1"/>
</dbReference>
<dbReference type="InterPro" id="IPR011006">
    <property type="entry name" value="CheY-like_superfamily"/>
</dbReference>